<evidence type="ECO:0000256" key="9">
    <source>
        <dbReference type="ARBA" id="ARBA00023136"/>
    </source>
</evidence>
<keyword evidence="9 11" id="KW-0472">Membrane</keyword>
<evidence type="ECO:0000256" key="6">
    <source>
        <dbReference type="ARBA" id="ARBA00022927"/>
    </source>
</evidence>
<feature type="compositionally biased region" description="Low complexity" evidence="10">
    <location>
        <begin position="110"/>
        <end position="129"/>
    </location>
</feature>
<keyword evidence="6" id="KW-0653">Protein transport</keyword>
<keyword evidence="4" id="KW-1003">Cell membrane</keyword>
<evidence type="ECO:0000256" key="8">
    <source>
        <dbReference type="ARBA" id="ARBA00023010"/>
    </source>
</evidence>
<evidence type="ECO:0000256" key="4">
    <source>
        <dbReference type="ARBA" id="ARBA00022475"/>
    </source>
</evidence>
<dbReference type="Pfam" id="PF02699">
    <property type="entry name" value="YajC"/>
    <property type="match status" value="1"/>
</dbReference>
<keyword evidence="8" id="KW-0811">Translocation</keyword>
<comment type="caution">
    <text evidence="12">The sequence shown here is derived from an EMBL/GenBank/DDBJ whole genome shotgun (WGS) entry which is preliminary data.</text>
</comment>
<name>A0A2V1MXM1_9LACO</name>
<comment type="similarity">
    <text evidence="2">Belongs to the YajC family.</text>
</comment>
<keyword evidence="13" id="KW-1185">Reference proteome</keyword>
<comment type="subcellular location">
    <subcellularLocation>
        <location evidence="1">Cell membrane</location>
        <topology evidence="1">Single-pass membrane protein</topology>
    </subcellularLocation>
</comment>
<dbReference type="AlphaFoldDB" id="A0A2V1MXM1"/>
<evidence type="ECO:0000256" key="2">
    <source>
        <dbReference type="ARBA" id="ARBA00006742"/>
    </source>
</evidence>
<evidence type="ECO:0000256" key="11">
    <source>
        <dbReference type="SAM" id="Phobius"/>
    </source>
</evidence>
<dbReference type="GO" id="GO:0015031">
    <property type="term" value="P:protein transport"/>
    <property type="evidence" value="ECO:0007669"/>
    <property type="project" value="UniProtKB-KW"/>
</dbReference>
<keyword evidence="7 11" id="KW-1133">Transmembrane helix</keyword>
<dbReference type="PANTHER" id="PTHR33909:SF1">
    <property type="entry name" value="SEC TRANSLOCON ACCESSORY COMPLEX SUBUNIT YAJC"/>
    <property type="match status" value="1"/>
</dbReference>
<evidence type="ECO:0000256" key="7">
    <source>
        <dbReference type="ARBA" id="ARBA00022989"/>
    </source>
</evidence>
<feature type="transmembrane region" description="Helical" evidence="11">
    <location>
        <begin position="6"/>
        <end position="26"/>
    </location>
</feature>
<keyword evidence="3" id="KW-0813">Transport</keyword>
<dbReference type="NCBIfam" id="TIGR00739">
    <property type="entry name" value="yajC"/>
    <property type="match status" value="1"/>
</dbReference>
<dbReference type="PRINTS" id="PR01853">
    <property type="entry name" value="YAJCTRNLCASE"/>
</dbReference>
<evidence type="ECO:0000313" key="12">
    <source>
        <dbReference type="EMBL" id="PWF99581.1"/>
    </source>
</evidence>
<keyword evidence="5 11" id="KW-0812">Transmembrane</keyword>
<evidence type="ECO:0000256" key="1">
    <source>
        <dbReference type="ARBA" id="ARBA00004162"/>
    </source>
</evidence>
<evidence type="ECO:0000256" key="5">
    <source>
        <dbReference type="ARBA" id="ARBA00022692"/>
    </source>
</evidence>
<evidence type="ECO:0000256" key="10">
    <source>
        <dbReference type="SAM" id="MobiDB-lite"/>
    </source>
</evidence>
<protein>
    <submittedName>
        <fullName evidence="12">Preprotein translocase subunit YajC</fullName>
    </submittedName>
</protein>
<dbReference type="SMART" id="SM01323">
    <property type="entry name" value="YajC"/>
    <property type="match status" value="1"/>
</dbReference>
<organism evidence="12 13">
    <name type="scientific">Levilactobacillus bambusae</name>
    <dbReference type="NCBI Taxonomy" id="2024736"/>
    <lineage>
        <taxon>Bacteria</taxon>
        <taxon>Bacillati</taxon>
        <taxon>Bacillota</taxon>
        <taxon>Bacilli</taxon>
        <taxon>Lactobacillales</taxon>
        <taxon>Lactobacillaceae</taxon>
        <taxon>Levilactobacillus</taxon>
    </lineage>
</organism>
<evidence type="ECO:0000256" key="3">
    <source>
        <dbReference type="ARBA" id="ARBA00022448"/>
    </source>
</evidence>
<dbReference type="Proteomes" id="UP000245080">
    <property type="component" value="Unassembled WGS sequence"/>
</dbReference>
<dbReference type="InterPro" id="IPR003849">
    <property type="entry name" value="Preprotein_translocase_YajC"/>
</dbReference>
<dbReference type="EMBL" id="QCXQ01000006">
    <property type="protein sequence ID" value="PWF99581.1"/>
    <property type="molecule type" value="Genomic_DNA"/>
</dbReference>
<evidence type="ECO:0000313" key="13">
    <source>
        <dbReference type="Proteomes" id="UP000245080"/>
    </source>
</evidence>
<reference evidence="12 13" key="1">
    <citation type="journal article" date="2018" name="Int. J. Syst. Evol. Microbiol.">
        <title>Lactobacillus bambusae sp. nov., isolated from a traditional fermented Ma-bamboo shoots of Taiwan.</title>
        <authorList>
            <person name="Wang L.-T."/>
        </authorList>
    </citation>
    <scope>NUCLEOTIDE SEQUENCE [LARGE SCALE GENOMIC DNA]</scope>
    <source>
        <strain evidence="12 13">BS-W1</strain>
    </source>
</reference>
<dbReference type="OrthoDB" id="9800132at2"/>
<accession>A0A2V1MXM1</accession>
<dbReference type="PANTHER" id="PTHR33909">
    <property type="entry name" value="SEC TRANSLOCON ACCESSORY COMPLEX SUBUNIT YAJC"/>
    <property type="match status" value="1"/>
</dbReference>
<dbReference type="GO" id="GO:0005886">
    <property type="term" value="C:plasma membrane"/>
    <property type="evidence" value="ECO:0007669"/>
    <property type="project" value="UniProtKB-SubCell"/>
</dbReference>
<gene>
    <name evidence="12" type="primary">yajC</name>
    <name evidence="12" type="ORF">DCM90_09065</name>
</gene>
<sequence>MNTLTGNYSSIIILVLLFAVLYFLMLRPQQKQQKKRQETLNQLSVGDHVVTIGRLHGIISEIDSANKVVTLDCEGIYLTFDIAGIATVSEKAPAATTAVAAESSAAAAESAAESDASSAESVASSAESELASEENKADSQN</sequence>
<feature type="region of interest" description="Disordered" evidence="10">
    <location>
        <begin position="110"/>
        <end position="141"/>
    </location>
</feature>
<proteinExistence type="inferred from homology"/>